<proteinExistence type="predicted"/>
<organism evidence="3 4">
    <name type="scientific">Kribbella soli</name>
    <dbReference type="NCBI Taxonomy" id="1124743"/>
    <lineage>
        <taxon>Bacteria</taxon>
        <taxon>Bacillati</taxon>
        <taxon>Actinomycetota</taxon>
        <taxon>Actinomycetes</taxon>
        <taxon>Propionibacteriales</taxon>
        <taxon>Kribbellaceae</taxon>
        <taxon>Kribbella</taxon>
    </lineage>
</organism>
<dbReference type="InterPro" id="IPR050791">
    <property type="entry name" value="Aldo-Keto_reductase"/>
</dbReference>
<dbReference type="PANTHER" id="PTHR43625">
    <property type="entry name" value="AFLATOXIN B1 ALDEHYDE REDUCTASE"/>
    <property type="match status" value="1"/>
</dbReference>
<accession>A0A4R0H5F7</accession>
<comment type="caution">
    <text evidence="3">The sequence shown here is derived from an EMBL/GenBank/DDBJ whole genome shotgun (WGS) entry which is preliminary data.</text>
</comment>
<dbReference type="Gene3D" id="3.20.20.100">
    <property type="entry name" value="NADP-dependent oxidoreductase domain"/>
    <property type="match status" value="1"/>
</dbReference>
<dbReference type="Pfam" id="PF00248">
    <property type="entry name" value="Aldo_ket_red"/>
    <property type="match status" value="1"/>
</dbReference>
<dbReference type="EMBL" id="SJJZ01000003">
    <property type="protein sequence ID" value="TCC05917.1"/>
    <property type="molecule type" value="Genomic_DNA"/>
</dbReference>
<dbReference type="GO" id="GO:0016491">
    <property type="term" value="F:oxidoreductase activity"/>
    <property type="evidence" value="ECO:0007669"/>
    <property type="project" value="UniProtKB-KW"/>
</dbReference>
<evidence type="ECO:0000256" key="1">
    <source>
        <dbReference type="ARBA" id="ARBA00023002"/>
    </source>
</evidence>
<gene>
    <name evidence="3" type="ORF">E0H45_28395</name>
</gene>
<feature type="domain" description="NADP-dependent oxidoreductase" evidence="2">
    <location>
        <begin position="14"/>
        <end position="308"/>
    </location>
</feature>
<name>A0A4R0H5F7_9ACTN</name>
<evidence type="ECO:0000313" key="4">
    <source>
        <dbReference type="Proteomes" id="UP000292346"/>
    </source>
</evidence>
<sequence>MRESQLGDLTVSALGLGCMGMSQSYGVRADDSESIATLHAAIDAGCTFIDTADVYGDGENEELVGRGLAGRRDQVVLATKFGFKRPASASALPSVVDGSPAYAREAIDASLRRLGVDHVDLWYLHRRDPQVPIEETVGAMASMVEAGKVRYLGLSEVNGETVRAAHAVHPITAVQSEWSLWTRDPETVVLPTLRELGIGFVPFSPLGRGFLTGQIKSEADFPEDDMRRGLPRFQGENFQRNLDLVAQVQSLASLKGVTPGQLALAWLLAQGNDVVPIPGTKRRTYLEENLGAVDVTLSSDELAALDEAFPPDAVSGQRYTQGGMDLVGK</sequence>
<evidence type="ECO:0000313" key="3">
    <source>
        <dbReference type="EMBL" id="TCC05917.1"/>
    </source>
</evidence>
<dbReference type="RefSeq" id="WP_131342906.1">
    <property type="nucleotide sequence ID" value="NZ_SJJZ01000003.1"/>
</dbReference>
<dbReference type="SUPFAM" id="SSF51430">
    <property type="entry name" value="NAD(P)-linked oxidoreductase"/>
    <property type="match status" value="1"/>
</dbReference>
<keyword evidence="1" id="KW-0560">Oxidoreductase</keyword>
<keyword evidence="4" id="KW-1185">Reference proteome</keyword>
<dbReference type="OrthoDB" id="3664926at2"/>
<dbReference type="CDD" id="cd19076">
    <property type="entry name" value="AKR_AKR13A_13D"/>
    <property type="match status" value="1"/>
</dbReference>
<dbReference type="AlphaFoldDB" id="A0A4R0H5F7"/>
<dbReference type="Proteomes" id="UP000292346">
    <property type="component" value="Unassembled WGS sequence"/>
</dbReference>
<reference evidence="3 4" key="1">
    <citation type="submission" date="2019-02" db="EMBL/GenBank/DDBJ databases">
        <title>Kribbella capetownensis sp. nov. and Kribbella speibonae sp. nov., isolated from soil.</title>
        <authorList>
            <person name="Curtis S.M."/>
            <person name="Norton I."/>
            <person name="Everest G.J."/>
            <person name="Meyers P.R."/>
        </authorList>
    </citation>
    <scope>NUCLEOTIDE SEQUENCE [LARGE SCALE GENOMIC DNA]</scope>
    <source>
        <strain evidence="3 4">KCTC 29219</strain>
    </source>
</reference>
<dbReference type="PANTHER" id="PTHR43625:SF40">
    <property type="entry name" value="ALDO-KETO REDUCTASE YAKC [NADP(+)]"/>
    <property type="match status" value="1"/>
</dbReference>
<protein>
    <submittedName>
        <fullName evidence="3">Aldo/keto reductase</fullName>
    </submittedName>
</protein>
<dbReference type="GO" id="GO:0005737">
    <property type="term" value="C:cytoplasm"/>
    <property type="evidence" value="ECO:0007669"/>
    <property type="project" value="TreeGrafter"/>
</dbReference>
<dbReference type="InterPro" id="IPR036812">
    <property type="entry name" value="NAD(P)_OxRdtase_dom_sf"/>
</dbReference>
<evidence type="ECO:0000259" key="2">
    <source>
        <dbReference type="Pfam" id="PF00248"/>
    </source>
</evidence>
<dbReference type="InterPro" id="IPR023210">
    <property type="entry name" value="NADP_OxRdtase_dom"/>
</dbReference>